<name>A0ABP1R8V5_9HEXA</name>
<dbReference type="SFLD" id="SFLDS00019">
    <property type="entry name" value="Glutathione_Transferase_(cytos"/>
    <property type="match status" value="1"/>
</dbReference>
<dbReference type="InterPro" id="IPR040079">
    <property type="entry name" value="Glutathione_S-Trfase"/>
</dbReference>
<dbReference type="Proteomes" id="UP001642540">
    <property type="component" value="Unassembled WGS sequence"/>
</dbReference>
<dbReference type="SUPFAM" id="SSF52833">
    <property type="entry name" value="Thioredoxin-like"/>
    <property type="match status" value="1"/>
</dbReference>
<feature type="domain" description="GST C-terminal" evidence="2">
    <location>
        <begin position="86"/>
        <end position="210"/>
    </location>
</feature>
<dbReference type="SUPFAM" id="SSF47616">
    <property type="entry name" value="GST C-terminal domain-like"/>
    <property type="match status" value="1"/>
</dbReference>
<dbReference type="Pfam" id="PF02798">
    <property type="entry name" value="GST_N"/>
    <property type="match status" value="1"/>
</dbReference>
<dbReference type="InterPro" id="IPR036282">
    <property type="entry name" value="Glutathione-S-Trfase_C_sf"/>
</dbReference>
<dbReference type="EMBL" id="CAXLJM020000068">
    <property type="protein sequence ID" value="CAL8122957.1"/>
    <property type="molecule type" value="Genomic_DNA"/>
</dbReference>
<dbReference type="CDD" id="cd03192">
    <property type="entry name" value="GST_C_Sigma_like"/>
    <property type="match status" value="1"/>
</dbReference>
<dbReference type="PROSITE" id="PS50405">
    <property type="entry name" value="GST_CTER"/>
    <property type="match status" value="1"/>
</dbReference>
<reference evidence="3 4" key="1">
    <citation type="submission" date="2024-08" db="EMBL/GenBank/DDBJ databases">
        <authorList>
            <person name="Cucini C."/>
            <person name="Frati F."/>
        </authorList>
    </citation>
    <scope>NUCLEOTIDE SEQUENCE [LARGE SCALE GENOMIC DNA]</scope>
</reference>
<dbReference type="InterPro" id="IPR010987">
    <property type="entry name" value="Glutathione-S-Trfase_C-like"/>
</dbReference>
<evidence type="ECO:0000313" key="4">
    <source>
        <dbReference type="Proteomes" id="UP001642540"/>
    </source>
</evidence>
<accession>A0ABP1R8V5</accession>
<dbReference type="InterPro" id="IPR036249">
    <property type="entry name" value="Thioredoxin-like_sf"/>
</dbReference>
<protein>
    <recommendedName>
        <fullName evidence="5">Glutathione S-transferase</fullName>
    </recommendedName>
</protein>
<dbReference type="PANTHER" id="PTHR11571">
    <property type="entry name" value="GLUTATHIONE S-TRANSFERASE"/>
    <property type="match status" value="1"/>
</dbReference>
<dbReference type="Pfam" id="PF14497">
    <property type="entry name" value="GST_C_3"/>
    <property type="match status" value="1"/>
</dbReference>
<proteinExistence type="predicted"/>
<dbReference type="SFLD" id="SFLDG01205">
    <property type="entry name" value="AMPS.1"/>
    <property type="match status" value="1"/>
</dbReference>
<dbReference type="InterPro" id="IPR050213">
    <property type="entry name" value="GST_superfamily"/>
</dbReference>
<comment type="caution">
    <text evidence="3">The sequence shown here is derived from an EMBL/GenBank/DDBJ whole genome shotgun (WGS) entry which is preliminary data.</text>
</comment>
<feature type="domain" description="GST N-terminal" evidence="1">
    <location>
        <begin position="2"/>
        <end position="84"/>
    </location>
</feature>
<evidence type="ECO:0000259" key="2">
    <source>
        <dbReference type="PROSITE" id="PS50405"/>
    </source>
</evidence>
<sequence>MTTAKLYYFDARGVAEPVRLILTYGGVEFEDIRAPLVSLPPVVPPGLKQKCTWGTFPLIEFEGKKLAQSLAMTRYFAKRFNLVPQDDFEAALCDEYVDATRDLYTAWVPALREEDANKREKILEETYESTKKRFMDVFESILELSPTGKHLVGDSLTWTDIYVAVVFNNLELVTKTDLLRAHPLLKSFSEQVFNEPKLKKWIQNRPDSMF</sequence>
<dbReference type="InterPro" id="IPR004045">
    <property type="entry name" value="Glutathione_S-Trfase_N"/>
</dbReference>
<dbReference type="PROSITE" id="PS50404">
    <property type="entry name" value="GST_NTER"/>
    <property type="match status" value="1"/>
</dbReference>
<keyword evidence="4" id="KW-1185">Reference proteome</keyword>
<evidence type="ECO:0000259" key="1">
    <source>
        <dbReference type="PROSITE" id="PS50404"/>
    </source>
</evidence>
<evidence type="ECO:0008006" key="5">
    <source>
        <dbReference type="Google" id="ProtNLM"/>
    </source>
</evidence>
<dbReference type="CDD" id="cd03039">
    <property type="entry name" value="GST_N_Sigma_like"/>
    <property type="match status" value="1"/>
</dbReference>
<gene>
    <name evidence="3" type="ORF">ODALV1_LOCUS20032</name>
</gene>
<dbReference type="SFLD" id="SFLDG00363">
    <property type="entry name" value="AMPS_(cytGST):_Alpha-__Mu-__Pi"/>
    <property type="match status" value="1"/>
</dbReference>
<evidence type="ECO:0000313" key="3">
    <source>
        <dbReference type="EMBL" id="CAL8122957.1"/>
    </source>
</evidence>
<organism evidence="3 4">
    <name type="scientific">Orchesella dallaii</name>
    <dbReference type="NCBI Taxonomy" id="48710"/>
    <lineage>
        <taxon>Eukaryota</taxon>
        <taxon>Metazoa</taxon>
        <taxon>Ecdysozoa</taxon>
        <taxon>Arthropoda</taxon>
        <taxon>Hexapoda</taxon>
        <taxon>Collembola</taxon>
        <taxon>Entomobryomorpha</taxon>
        <taxon>Entomobryoidea</taxon>
        <taxon>Orchesellidae</taxon>
        <taxon>Orchesellinae</taxon>
        <taxon>Orchesella</taxon>
    </lineage>
</organism>
<dbReference type="Gene3D" id="3.40.30.10">
    <property type="entry name" value="Glutaredoxin"/>
    <property type="match status" value="1"/>
</dbReference>
<dbReference type="InterPro" id="IPR004046">
    <property type="entry name" value="GST_C"/>
</dbReference>
<dbReference type="PANTHER" id="PTHR11571:SF150">
    <property type="entry name" value="GLUTATHIONE S-TRANSFERASE"/>
    <property type="match status" value="1"/>
</dbReference>
<dbReference type="Gene3D" id="1.20.1050.10">
    <property type="match status" value="1"/>
</dbReference>